<dbReference type="EMBL" id="FJOG01000004">
    <property type="protein sequence ID" value="CZR53622.1"/>
    <property type="molecule type" value="Genomic_DNA"/>
</dbReference>
<evidence type="ECO:0000256" key="1">
    <source>
        <dbReference type="SAM" id="MobiDB-lite"/>
    </source>
</evidence>
<keyword evidence="2" id="KW-0472">Membrane</keyword>
<organism evidence="4 5">
    <name type="scientific">Phialocephala subalpina</name>
    <dbReference type="NCBI Taxonomy" id="576137"/>
    <lineage>
        <taxon>Eukaryota</taxon>
        <taxon>Fungi</taxon>
        <taxon>Dikarya</taxon>
        <taxon>Ascomycota</taxon>
        <taxon>Pezizomycotina</taxon>
        <taxon>Leotiomycetes</taxon>
        <taxon>Helotiales</taxon>
        <taxon>Mollisiaceae</taxon>
        <taxon>Phialocephala</taxon>
        <taxon>Phialocephala fortinii species complex</taxon>
    </lineage>
</organism>
<keyword evidence="2" id="KW-0812">Transmembrane</keyword>
<feature type="transmembrane region" description="Helical" evidence="2">
    <location>
        <begin position="373"/>
        <end position="392"/>
    </location>
</feature>
<dbReference type="Proteomes" id="UP000184330">
    <property type="component" value="Unassembled WGS sequence"/>
</dbReference>
<dbReference type="OrthoDB" id="5342093at2759"/>
<proteinExistence type="predicted"/>
<feature type="domain" description="DUF6594" evidence="3">
    <location>
        <begin position="69"/>
        <end position="413"/>
    </location>
</feature>
<evidence type="ECO:0000259" key="3">
    <source>
        <dbReference type="Pfam" id="PF20237"/>
    </source>
</evidence>
<dbReference type="AlphaFoldDB" id="A0A1L7WLG8"/>
<keyword evidence="5" id="KW-1185">Reference proteome</keyword>
<feature type="transmembrane region" description="Helical" evidence="2">
    <location>
        <begin position="399"/>
        <end position="421"/>
    </location>
</feature>
<dbReference type="PANTHER" id="PTHR34502:SF5">
    <property type="entry name" value="DUF6594 DOMAIN-CONTAINING PROTEIN"/>
    <property type="match status" value="1"/>
</dbReference>
<dbReference type="STRING" id="576137.A0A1L7WLG8"/>
<protein>
    <recommendedName>
        <fullName evidence="3">DUF6594 domain-containing protein</fullName>
    </recommendedName>
</protein>
<keyword evidence="2" id="KW-1133">Transmembrane helix</keyword>
<evidence type="ECO:0000313" key="4">
    <source>
        <dbReference type="EMBL" id="CZR53622.1"/>
    </source>
</evidence>
<feature type="region of interest" description="Disordered" evidence="1">
    <location>
        <begin position="292"/>
        <end position="313"/>
    </location>
</feature>
<reference evidence="4 5" key="1">
    <citation type="submission" date="2016-03" db="EMBL/GenBank/DDBJ databases">
        <authorList>
            <person name="Ploux O."/>
        </authorList>
    </citation>
    <scope>NUCLEOTIDE SEQUENCE [LARGE SCALE GENOMIC DNA]</scope>
    <source>
        <strain evidence="4 5">UAMH 11012</strain>
    </source>
</reference>
<dbReference type="InterPro" id="IPR046529">
    <property type="entry name" value="DUF6594"/>
</dbReference>
<dbReference type="Pfam" id="PF20237">
    <property type="entry name" value="DUF6594"/>
    <property type="match status" value="1"/>
</dbReference>
<feature type="region of interest" description="Disordered" evidence="1">
    <location>
        <begin position="1"/>
        <end position="35"/>
    </location>
</feature>
<name>A0A1L7WLG8_9HELO</name>
<sequence length="430" mass="48116">MRSRDSVNDAQSISSRKSNVSATVVDPNSTRTTPLTPSFPAFSGNCFPAPLIPADGYAEDDLDNPVHGWPQVAMLMAKTPDFASFSRFRDLNVKSLLYYQAELSRLRRKLHEAELEDARRGDSDACKYALRADKLMRSEAPNNEQWEIVKLIRIALKEYSKSTVDTTRQAFSDQVALDDALLQYSQICALPEPEPHNMKSLRKWLRDKDAGGFCIGGNGEQNTWGYLYETEEETGSLKWQFLKMIWALIWSQPTPSDDLDLVSTLPPRKIDGFSRWVASRFVPFWANYKKHKQNRRDNNNSNASDEVKTQDDAHIVARPQRPKPSKEFSKETLAKYSERGILRFTSAVSTIVACLLPTVAITVLSQLHGTRDLLLTIAGFAVIFAVGLIFLTNGTASRIDIFTATAAFSAVLVVFISTPIINVSTILPSN</sequence>
<gene>
    <name evidence="4" type="ORF">PAC_03502</name>
</gene>
<accession>A0A1L7WLG8</accession>
<evidence type="ECO:0000313" key="5">
    <source>
        <dbReference type="Proteomes" id="UP000184330"/>
    </source>
</evidence>
<dbReference type="PANTHER" id="PTHR34502">
    <property type="entry name" value="DUF6594 DOMAIN-CONTAINING PROTEIN-RELATED"/>
    <property type="match status" value="1"/>
</dbReference>
<feature type="compositionally biased region" description="Polar residues" evidence="1">
    <location>
        <begin position="8"/>
        <end position="35"/>
    </location>
</feature>
<evidence type="ECO:0000256" key="2">
    <source>
        <dbReference type="SAM" id="Phobius"/>
    </source>
</evidence>
<feature type="transmembrane region" description="Helical" evidence="2">
    <location>
        <begin position="344"/>
        <end position="367"/>
    </location>
</feature>